<dbReference type="PANTHER" id="PTHR15907">
    <property type="entry name" value="DUF614 FAMILY PROTEIN-RELATED"/>
    <property type="match status" value="1"/>
</dbReference>
<dbReference type="EMBL" id="JAQQWM010000003">
    <property type="protein sequence ID" value="KAK8073026.1"/>
    <property type="molecule type" value="Genomic_DNA"/>
</dbReference>
<protein>
    <recommendedName>
        <fullName evidence="5">PLAC8 family protein</fullName>
    </recommendedName>
</protein>
<evidence type="ECO:0000313" key="3">
    <source>
        <dbReference type="EMBL" id="KAK8073026.1"/>
    </source>
</evidence>
<dbReference type="NCBIfam" id="TIGR01571">
    <property type="entry name" value="A_thal_Cys_rich"/>
    <property type="match status" value="1"/>
</dbReference>
<evidence type="ECO:0000256" key="1">
    <source>
        <dbReference type="SAM" id="MobiDB-lite"/>
    </source>
</evidence>
<evidence type="ECO:0000313" key="4">
    <source>
        <dbReference type="Proteomes" id="UP001446871"/>
    </source>
</evidence>
<keyword evidence="2" id="KW-0472">Membrane</keyword>
<reference evidence="3 4" key="1">
    <citation type="submission" date="2023-01" db="EMBL/GenBank/DDBJ databases">
        <title>Analysis of 21 Apiospora genomes using comparative genomics revels a genus with tremendous synthesis potential of carbohydrate active enzymes and secondary metabolites.</title>
        <authorList>
            <person name="Sorensen T."/>
        </authorList>
    </citation>
    <scope>NUCLEOTIDE SEQUENCE [LARGE SCALE GENOMIC DNA]</scope>
    <source>
        <strain evidence="3 4">CBS 83171</strain>
    </source>
</reference>
<proteinExistence type="predicted"/>
<organism evidence="3 4">
    <name type="scientific">Apiospora saccharicola</name>
    <dbReference type="NCBI Taxonomy" id="335842"/>
    <lineage>
        <taxon>Eukaryota</taxon>
        <taxon>Fungi</taxon>
        <taxon>Dikarya</taxon>
        <taxon>Ascomycota</taxon>
        <taxon>Pezizomycotina</taxon>
        <taxon>Sordariomycetes</taxon>
        <taxon>Xylariomycetidae</taxon>
        <taxon>Amphisphaeriales</taxon>
        <taxon>Apiosporaceae</taxon>
        <taxon>Apiospora</taxon>
    </lineage>
</organism>
<feature type="region of interest" description="Disordered" evidence="1">
    <location>
        <begin position="146"/>
        <end position="178"/>
    </location>
</feature>
<accession>A0ABR1VRV2</accession>
<keyword evidence="4" id="KW-1185">Reference proteome</keyword>
<gene>
    <name evidence="3" type="ORF">PG996_006374</name>
</gene>
<evidence type="ECO:0000256" key="2">
    <source>
        <dbReference type="SAM" id="Phobius"/>
    </source>
</evidence>
<comment type="caution">
    <text evidence="3">The sequence shown here is derived from an EMBL/GenBank/DDBJ whole genome shotgun (WGS) entry which is preliminary data.</text>
</comment>
<evidence type="ECO:0008006" key="5">
    <source>
        <dbReference type="Google" id="ProtNLM"/>
    </source>
</evidence>
<keyword evidence="2" id="KW-1133">Transmembrane helix</keyword>
<dbReference type="InterPro" id="IPR006461">
    <property type="entry name" value="PLAC_motif_containing"/>
</dbReference>
<dbReference type="Pfam" id="PF04749">
    <property type="entry name" value="PLAC8"/>
    <property type="match status" value="1"/>
</dbReference>
<feature type="transmembrane region" description="Helical" evidence="2">
    <location>
        <begin position="76"/>
        <end position="94"/>
    </location>
</feature>
<feature type="compositionally biased region" description="Low complexity" evidence="1">
    <location>
        <begin position="1"/>
        <end position="23"/>
    </location>
</feature>
<name>A0ABR1VRV2_9PEZI</name>
<feature type="region of interest" description="Disordered" evidence="1">
    <location>
        <begin position="1"/>
        <end position="26"/>
    </location>
</feature>
<dbReference type="Proteomes" id="UP001446871">
    <property type="component" value="Unassembled WGS sequence"/>
</dbReference>
<sequence length="202" mass="22284">MEHQQYQNQSPMQMGQQPMPSQQGQGGDWQNNLCNCSPCDSCLLATFVPCILVGKTADRMRDPTMQSSDMLNSDCLIHGLLTWFTGCGWIYAMMKRTEIRERFQIPGSGVGDCCASYWCPCCAVIQQDNEVKSRLPVPAAVNSQYQAQPPMGMPSPPAASHQGSGKEGRRRRGPVPAAAGLSVGGWTFWRAGWTFQRAGWTF</sequence>
<keyword evidence="2" id="KW-0812">Transmembrane</keyword>